<organism evidence="3 4">
    <name type="scientific">Thalassiosira oceanica</name>
    <name type="common">Marine diatom</name>
    <dbReference type="NCBI Taxonomy" id="159749"/>
    <lineage>
        <taxon>Eukaryota</taxon>
        <taxon>Sar</taxon>
        <taxon>Stramenopiles</taxon>
        <taxon>Ochrophyta</taxon>
        <taxon>Bacillariophyta</taxon>
        <taxon>Coscinodiscophyceae</taxon>
        <taxon>Thalassiosirophycidae</taxon>
        <taxon>Thalassiosirales</taxon>
        <taxon>Thalassiosiraceae</taxon>
        <taxon>Thalassiosira</taxon>
    </lineage>
</organism>
<reference evidence="3 4" key="1">
    <citation type="journal article" date="2012" name="Genome Biol.">
        <title>Genome and low-iron response of an oceanic diatom adapted to chronic iron limitation.</title>
        <authorList>
            <person name="Lommer M."/>
            <person name="Specht M."/>
            <person name="Roy A.S."/>
            <person name="Kraemer L."/>
            <person name="Andreson R."/>
            <person name="Gutowska M.A."/>
            <person name="Wolf J."/>
            <person name="Bergner S.V."/>
            <person name="Schilhabel M.B."/>
            <person name="Klostermeier U.C."/>
            <person name="Beiko R.G."/>
            <person name="Rosenstiel P."/>
            <person name="Hippler M."/>
            <person name="Laroche J."/>
        </authorList>
    </citation>
    <scope>NUCLEOTIDE SEQUENCE [LARGE SCALE GENOMIC DNA]</scope>
    <source>
        <strain evidence="3 4">CCMP1005</strain>
    </source>
</reference>
<dbReference type="GO" id="GO:0016491">
    <property type="term" value="F:oxidoreductase activity"/>
    <property type="evidence" value="ECO:0007669"/>
    <property type="project" value="InterPro"/>
</dbReference>
<keyword evidence="4" id="KW-1185">Reference proteome</keyword>
<gene>
    <name evidence="3" type="ORF">THAOC_37068</name>
</gene>
<dbReference type="InterPro" id="IPR002937">
    <property type="entry name" value="Amino_oxidase"/>
</dbReference>
<evidence type="ECO:0000313" key="4">
    <source>
        <dbReference type="Proteomes" id="UP000266841"/>
    </source>
</evidence>
<comment type="caution">
    <text evidence="3">The sequence shown here is derived from an EMBL/GenBank/DDBJ whole genome shotgun (WGS) entry which is preliminary data.</text>
</comment>
<feature type="domain" description="Amine oxidase" evidence="2">
    <location>
        <begin position="38"/>
        <end position="504"/>
    </location>
</feature>
<dbReference type="Gene3D" id="3.50.50.60">
    <property type="entry name" value="FAD/NAD(P)-binding domain"/>
    <property type="match status" value="1"/>
</dbReference>
<dbReference type="InterPro" id="IPR036188">
    <property type="entry name" value="FAD/NAD-bd_sf"/>
</dbReference>
<dbReference type="Proteomes" id="UP000266841">
    <property type="component" value="Unassembled WGS sequence"/>
</dbReference>
<evidence type="ECO:0000259" key="2">
    <source>
        <dbReference type="Pfam" id="PF01593"/>
    </source>
</evidence>
<dbReference type="OrthoDB" id="5046242at2759"/>
<feature type="signal peptide" evidence="1">
    <location>
        <begin position="1"/>
        <end position="20"/>
    </location>
</feature>
<dbReference type="Gene3D" id="3.90.660.10">
    <property type="match status" value="1"/>
</dbReference>
<evidence type="ECO:0000256" key="1">
    <source>
        <dbReference type="SAM" id="SignalP"/>
    </source>
</evidence>
<dbReference type="AlphaFoldDB" id="K0QYS6"/>
<dbReference type="Pfam" id="PF01593">
    <property type="entry name" value="Amino_oxidase"/>
    <property type="match status" value="1"/>
</dbReference>
<name>K0QYS6_THAOC</name>
<feature type="chain" id="PRO_5003835863" description="Amine oxidase domain-containing protein" evidence="1">
    <location>
        <begin position="21"/>
        <end position="528"/>
    </location>
</feature>
<dbReference type="SUPFAM" id="SSF51905">
    <property type="entry name" value="FAD/NAD(P)-binding domain"/>
    <property type="match status" value="1"/>
</dbReference>
<proteinExistence type="predicted"/>
<keyword evidence="1" id="KW-0732">Signal</keyword>
<evidence type="ECO:0000313" key="3">
    <source>
        <dbReference type="EMBL" id="EJK44393.1"/>
    </source>
</evidence>
<dbReference type="PANTHER" id="PTHR10742">
    <property type="entry name" value="FLAVIN MONOAMINE OXIDASE"/>
    <property type="match status" value="1"/>
</dbReference>
<dbReference type="EMBL" id="AGNL01049747">
    <property type="protein sequence ID" value="EJK44393.1"/>
    <property type="molecule type" value="Genomic_DNA"/>
</dbReference>
<dbReference type="eggNOG" id="KOG0029">
    <property type="taxonomic scope" value="Eukaryota"/>
</dbReference>
<dbReference type="SUPFAM" id="SSF54373">
    <property type="entry name" value="FAD-linked reductases, C-terminal domain"/>
    <property type="match status" value="1"/>
</dbReference>
<protein>
    <recommendedName>
        <fullName evidence="2">Amine oxidase domain-containing protein</fullName>
    </recommendedName>
</protein>
<sequence>MFALSPALLSSSVLLSFASAELPLPTEVDVLIIGAGWAGMAAADHLARNGPGVHFAVLESTNRTGGRSQAVTMGEYVVEAGSNWIYGTRTREGGEPTCPSSLFTNSTEEKCPNVPTNPVLDVAMQAGADMTHVKRVYGLFSRVPTVLDVHGQEADRDGVTRDRFISALECIKGNSENQTFREVMAGCGWNPKTDVEFSIDVAGTECSGAENDLEMVEGLDDVSMLLWGKASMFVKDQHPRGYSRIIDEMTKDTIPADDPRLLLNAHVVSVDYSSCGLVKDDEHCVVVTTEDGRVFNATEVISTIPLGALQRHYDTLFTPSLPDILVEALSSNEVMMRNVTKVFLQFPSAWWDNKRTRWVSVIDGANCTAEADHFTRWRNLNHEEVLPGSNILLAFMGDPQSSYYEALPDIDVQEAAMKQLRRQHPNIVVPDPVNFYMSRHGYDRTRYGAFPVERAPWSGKYSGFMEGVEDFDGETRIQFAGEAFCPSFSGSTHGALLSGISQAAYYLFDNNLGPDPMEDDRLVLCWLV</sequence>
<accession>K0QYS6</accession>
<dbReference type="InterPro" id="IPR050281">
    <property type="entry name" value="Flavin_monoamine_oxidase"/>
</dbReference>
<dbReference type="PANTHER" id="PTHR10742:SF410">
    <property type="entry name" value="LYSINE-SPECIFIC HISTONE DEMETHYLASE 2"/>
    <property type="match status" value="1"/>
</dbReference>